<dbReference type="Gene3D" id="3.60.21.10">
    <property type="match status" value="1"/>
</dbReference>
<feature type="region of interest" description="Disordered" evidence="1">
    <location>
        <begin position="308"/>
        <end position="346"/>
    </location>
</feature>
<dbReference type="InterPro" id="IPR029052">
    <property type="entry name" value="Metallo-depent_PP-like"/>
</dbReference>
<protein>
    <submittedName>
        <fullName evidence="3">Bifunctional metallophosphatase/5'-nucleotidase</fullName>
    </submittedName>
</protein>
<dbReference type="SUPFAM" id="SSF56300">
    <property type="entry name" value="Metallo-dependent phosphatases"/>
    <property type="match status" value="1"/>
</dbReference>
<dbReference type="AlphaFoldDB" id="A0A832MKR9"/>
<dbReference type="GO" id="GO:0016787">
    <property type="term" value="F:hydrolase activity"/>
    <property type="evidence" value="ECO:0007669"/>
    <property type="project" value="InterPro"/>
</dbReference>
<accession>A0A832MKR9</accession>
<keyword evidence="2" id="KW-0732">Signal</keyword>
<gene>
    <name evidence="3" type="ORF">ENR23_11935</name>
</gene>
<evidence type="ECO:0000313" key="3">
    <source>
        <dbReference type="EMBL" id="HGZ44105.1"/>
    </source>
</evidence>
<feature type="signal peptide" evidence="2">
    <location>
        <begin position="1"/>
        <end position="25"/>
    </location>
</feature>
<proteinExistence type="predicted"/>
<evidence type="ECO:0000256" key="2">
    <source>
        <dbReference type="SAM" id="SignalP"/>
    </source>
</evidence>
<dbReference type="InterPro" id="IPR006179">
    <property type="entry name" value="5_nucleotidase/apyrase"/>
</dbReference>
<evidence type="ECO:0000256" key="1">
    <source>
        <dbReference type="SAM" id="MobiDB-lite"/>
    </source>
</evidence>
<dbReference type="EMBL" id="DSQF01000024">
    <property type="protein sequence ID" value="HGZ44105.1"/>
    <property type="molecule type" value="Genomic_DNA"/>
</dbReference>
<sequence length="346" mass="35978">MSRSRVRLSAVLAVLALAAAPAAFASSAPAKPAAGKPAGRAAVVNPSQVCVVSLTDTKAKYLPCGCNVPKGGWARQSFFVDSLRGQFGQLVFVDAGGFFPEGQSHRELAAFFMEGMAKLEFDAVGVGDRDLKYGIEFLTEHVKRHGLPVVSANLVYRANKQPVFPPHVLKQVGGVKVGVFSLLSPEVDLGPSREALAVREPMQAAADAVKALRAQGANVVVLLSQLGKVGSEDVPLNVEGIDLVIGGRNVPLLQRARSVNGALVVHGGEQGQYIGRTVISLDGAKKVTGAECELVALAPAISDKPDFAAMIKAHEERHPQQSQNPPAAAPAAGPGKSPAPGTTSPN</sequence>
<name>A0A832MKR9_UNCEI</name>
<comment type="caution">
    <text evidence="3">The sequence shown here is derived from an EMBL/GenBank/DDBJ whole genome shotgun (WGS) entry which is preliminary data.</text>
</comment>
<feature type="compositionally biased region" description="Low complexity" evidence="1">
    <location>
        <begin position="320"/>
        <end position="346"/>
    </location>
</feature>
<dbReference type="GO" id="GO:0030288">
    <property type="term" value="C:outer membrane-bounded periplasmic space"/>
    <property type="evidence" value="ECO:0007669"/>
    <property type="project" value="TreeGrafter"/>
</dbReference>
<dbReference type="PANTHER" id="PTHR11575">
    <property type="entry name" value="5'-NUCLEOTIDASE-RELATED"/>
    <property type="match status" value="1"/>
</dbReference>
<organism evidence="3">
    <name type="scientific">Eiseniibacteriota bacterium</name>
    <dbReference type="NCBI Taxonomy" id="2212470"/>
    <lineage>
        <taxon>Bacteria</taxon>
        <taxon>Candidatus Eiseniibacteriota</taxon>
    </lineage>
</organism>
<feature type="chain" id="PRO_5032685731" evidence="2">
    <location>
        <begin position="26"/>
        <end position="346"/>
    </location>
</feature>
<dbReference type="GO" id="GO:0009166">
    <property type="term" value="P:nucleotide catabolic process"/>
    <property type="evidence" value="ECO:0007669"/>
    <property type="project" value="InterPro"/>
</dbReference>
<dbReference type="PANTHER" id="PTHR11575:SF24">
    <property type="entry name" value="5'-NUCLEOTIDASE"/>
    <property type="match status" value="1"/>
</dbReference>
<reference evidence="3" key="1">
    <citation type="journal article" date="2020" name="mSystems">
        <title>Genome- and Community-Level Interaction Insights into Carbon Utilization and Element Cycling Functions of Hydrothermarchaeota in Hydrothermal Sediment.</title>
        <authorList>
            <person name="Zhou Z."/>
            <person name="Liu Y."/>
            <person name="Xu W."/>
            <person name="Pan J."/>
            <person name="Luo Z.H."/>
            <person name="Li M."/>
        </authorList>
    </citation>
    <scope>NUCLEOTIDE SEQUENCE [LARGE SCALE GENOMIC DNA]</scope>
    <source>
        <strain evidence="3">SpSt-381</strain>
    </source>
</reference>